<proteinExistence type="predicted"/>
<dbReference type="RefSeq" id="WP_283827350.1">
    <property type="nucleotide sequence ID" value="NZ_JASDDP010000023.1"/>
</dbReference>
<reference evidence="1" key="1">
    <citation type="submission" date="2023-05" db="EMBL/GenBank/DDBJ databases">
        <title>Mycoplasma phocimorsus sp. nov., isolated from Scandinavian patients with seal finger or septic arthritis after contact with seals.</title>
        <authorList>
            <person name="Skafte-Holm A."/>
            <person name="Pedersen T.R."/>
            <person name="Froelund M."/>
            <person name="Stegger M."/>
            <person name="Qvortrup K."/>
            <person name="Michaels D.L."/>
            <person name="Brown D.R."/>
            <person name="Jensen J.S."/>
        </authorList>
    </citation>
    <scope>NUCLEOTIDE SEQUENCE</scope>
    <source>
        <strain evidence="1">M5725</strain>
    </source>
</reference>
<name>A0AAJ1PRE7_9MOLU</name>
<dbReference type="AlphaFoldDB" id="A0AAJ1PRE7"/>
<protein>
    <submittedName>
        <fullName evidence="1">Uncharacterized protein</fullName>
    </submittedName>
</protein>
<keyword evidence="2" id="KW-1185">Reference proteome</keyword>
<organism evidence="1 2">
    <name type="scientific">Mycoplasma phocimorsus</name>
    <dbReference type="NCBI Taxonomy" id="3045839"/>
    <lineage>
        <taxon>Bacteria</taxon>
        <taxon>Bacillati</taxon>
        <taxon>Mycoplasmatota</taxon>
        <taxon>Mollicutes</taxon>
        <taxon>Mycoplasmataceae</taxon>
        <taxon>Mycoplasma</taxon>
    </lineage>
</organism>
<evidence type="ECO:0000313" key="1">
    <source>
        <dbReference type="EMBL" id="MDJ1645947.1"/>
    </source>
</evidence>
<comment type="caution">
    <text evidence="1">The sequence shown here is derived from an EMBL/GenBank/DDBJ whole genome shotgun (WGS) entry which is preliminary data.</text>
</comment>
<gene>
    <name evidence="1" type="ORF">QLQ80_02540</name>
</gene>
<sequence length="203" mass="24559">MNYKTKNIVALLKLKKLLDKHKINYSLSKKMLDFIKGNNSVFEEPDYRIVMNYKDYFRLKRIEEKWFFDNTDSLNNYLLPYFKDDESIIFIDLVIPTNSKVIEKNFSLFLISNFVFIKQYPHLFSKITKVKVKLCKIFNTFITKKFLSLNTLVNKFVVNEFSEYILLNNELEKPFTSTYQNISFLTKTIMFKNVEFKYFFEFE</sequence>
<dbReference type="Proteomes" id="UP001224428">
    <property type="component" value="Unassembled WGS sequence"/>
</dbReference>
<evidence type="ECO:0000313" key="2">
    <source>
        <dbReference type="Proteomes" id="UP001224428"/>
    </source>
</evidence>
<dbReference type="EMBL" id="JASDDP010000023">
    <property type="protein sequence ID" value="MDJ1645947.1"/>
    <property type="molecule type" value="Genomic_DNA"/>
</dbReference>
<accession>A0AAJ1PRE7</accession>